<gene>
    <name evidence="8" type="primary">wapA_2</name>
    <name evidence="8" type="ORF">AW08_02476</name>
</gene>
<feature type="domain" description="PASTA" evidence="7">
    <location>
        <begin position="2451"/>
        <end position="2518"/>
    </location>
</feature>
<evidence type="ECO:0000256" key="5">
    <source>
        <dbReference type="SAM" id="SignalP"/>
    </source>
</evidence>
<dbReference type="PATRIC" id="fig|1454001.3.peg.2530"/>
<dbReference type="InterPro" id="IPR006558">
    <property type="entry name" value="LamG-like"/>
</dbReference>
<dbReference type="InterPro" id="IPR050708">
    <property type="entry name" value="T6SS_VgrG/RHS"/>
</dbReference>
<dbReference type="InterPro" id="IPR013320">
    <property type="entry name" value="ConA-like_dom_sf"/>
</dbReference>
<feature type="signal peptide" evidence="5">
    <location>
        <begin position="1"/>
        <end position="24"/>
    </location>
</feature>
<dbReference type="SMART" id="SM00560">
    <property type="entry name" value="LamGL"/>
    <property type="match status" value="1"/>
</dbReference>
<sequence length="4187" mass="435950">MFRRTKHWLGLLLFWFVLAGQTWAMPCDVDADGDIDLNDLNLIQQAILARAKVSGVDDPRDPDQNGLINSIDGRLCALRCTRAKCGTVNQAPFANAGPDQTVKVGDPVVLSGAASSDPDGDPLRYTWTFSSRPPASLASLLDAATVAPRFTADKPGQYLIQLIVSDGKLNSLPDTVIISTENSRPIANAGPDQSVRVGTLVTLNGGHSTDVDGDPLTYTWQLASVPPGSGATLSNPNTVNPTLLIDQPGSYLIALTVSDGQVPSLPDTVAVTTENSPPVANAGANQSIPLGVTITLDGSRSSDVDGDPLTFRWSLLARPPGSTAVLGNPSSVSPGFNADAPGTYVAQLIVNDGNVDSAPASVTLTTANAAPIAHAGPDQSVPLGSTATLDGSASRDPEGAALSYTWSLTGRPAGSNASLSGSDTVNPSFTLDRPGNYVAQLIVGDGHLASAPDTVTVSTSNSRPVADAGAAQTVTAGTAVQLDGSASRDADGDPITFAWSLTTQPPGSNAAIAPADRVSPSFIPDLAGTYIAQLIVSDGQLSSLPATVVITVAAANRKPIAVAEAIPTQTTVGSPVVLKGSASSDPDGDPLTWSWSIALRPGGSNASVVSPTTAQTSFVPDVPGVYTIQLVVRDGKVDSVPALVVVQVQALNHPPVITSTPVTTATVGQPYSYAAEAIDPDLGDVLTWSLLTAPSGMSIDPASGLVSWTPAVGQVGNPTVSVRVADQGGLLATQDFEIAVREPNHPPVITFAGIAPQWTKLAPTGTPPTPRSHVSSAYDPLTDRMIVFAGVQPGDLKTNEVWVLINAAGRAGPPEWQRLAPTGTLPGPRHIAMTAYDATANRLIMHGGCPENCGTAFVDTWVLTNANGLGGTPEWIQLPSGTSDLTAGHAYDPITNRLILFGGATPAAPFNDTSAVRVLVDANGIGEPRWIDLSPLGTRPPPRSELYALGYDGVNNRLLVFGGYRWRGIEYNDVWVLQHANGLGGAPEWQQLAPDGTAPDPRANMPSHYDPNSNRLIVFGGLRQGATPAAVFDETWVLSNANGLDGTPRWSRLASSGAIPAPRRSHAAVYDPRSNRLVTGLGYNDLSGETLNDAWVLSNASGNCTAGQPCTFKAMGTDPDAGDVLTYSLDAAPAGMTIDAASGAIIWTPASAQIGNHAVTVRVTDRGGLFATQTFTATVAPVAVPNVVGLAPEWAESFISAADLTVGTKTSQGGAITLNFDSLPSRQGWAYEAAFNPVSEERIFSLASGRLIQNSIGIPMTGHDHNAYRMVVDISPRLPFAAEIAASVLEEQATYSFGFCFDIETKPRLFGVGVGQSGLLAQGTPASLGSTTVAQLHTYRMSGTGGGAFTFSLDGEARSSGIGSPAIPPLAASSLLFGDCTGGNNARAEITAYSFTQPRVVGQNPPAGTLVPNKTAVDLTIVDGPATETVPNVIGLSQPAAEAAIVTANLKPGAVTSAPHPTIPAGQVSDQSPLPGIHVPKDTPVAIVMSTGPPAPVNVAPIITSAPVLTATAGQPYGYQVTATDANAGDALAYSLTTAPPGMQINPATGVIDWTPAAAQIGSHPVTVRVTDPGGLFDEQSFSINVSAPPPVNLPPAFTSTPIITATVGQPYTYDVNSTDDRTCENGNLILNGSFEQSSLIGVGTLLAGSTAITHWTVGGVTIDHTSFPYHWNASDGIFSIDLEGSNQPDNRGTIFQTFATCRGQPYRVLFDLSGNPASGPLVKGGQVTAASDSMTFQYDIGSVGWAANATTIRYVLQEFEFTATASSTTLEFSSLGSTGYGPVIDNVRVIPVNGSLAYSLPTAPAGMMINAVTGLVTWTPMLAQVGSHDVTVRVTDTGGLSAEQSFTIVVVAPPPVNHPPSFTSSPVVTATVGQPYAYQITASDPDAGDVLTYSHPTAPAGMTINPTTGLITWTPALAQVGKPNVTVRVTDQGGLFTEQGFTITVTAPAPVNQPPSFTSTPVTSAAAGSPFTYLVTATDPDPGDTLTYSLTTAPPGMTINAASGLIQWTPAAGQAGGHPVAIKVQDAGGLSDTQSFTVTVGAVLACAPPPAGLTSWWAGEGDAVDRANINHGSLENGTAIAAGRVGQAFRFDGADDLIRIASGRTIGFGGPFAVEFWFNPTNTIHTGSPNQMLLAKGRYLESGANAPVAIQVLGGDGRLLVRMPPAPALVSTTDTWPAGAWQHVALTWNGARYRLYINGSEEASLDNAFSILDSSDPITLGNADGFAAAGYAGLLDEVTLYNRALTAAEVTALHGAGALGKCTASYSRADAGPDQAVEVAATVTLDGSASRAFDGVALTYQWTLSGRPAGSAAILNNASAVNASFVADQPGSYTAELVVTNAGRTSAPDSVRITAAKLNHPPTITSSAITAATAGAAYAYQVTASDPDAGDTLGFSLTTFPAGMSINAASGLIQWSPSAGQIGSHNVSVRVQDSGGLFDLQSFLVVVVAAPVPISVPNVVGQEQAAAQAAITAASLTVGTIGAATSDSVPAGRVISQSPAAGTVVNSGSAVNLVISSGPPGPSVSSIRLTPHNPLLLTGQTQAFLATGILSNGSSLPLTAGVAWQSSDPSVATIDANGVATALAAGSTTIRATQGAASGEALFTVAQAVADGTLPIAQITAPADGASVASAVPIVGTASDANFLKYLIEIAPFETGVFSTLHVGTAPVSNGTLATLDPTTLVNDLYVVRLTVIDKADNRTQTEITVQLTRDKKVGNFTLAFQDLNVPMAGIPISVVRSYDSRDKTKGDFGIGWRLDVQSLRLRVTGIPGDGWRIDRTGGVLNRLYSLKETRAHKVAITLPDGKVEEFTLTPVPDSQRFSTLDATSAVYSPGAQTRGTLQPVGGTDLIIVGAQPGAVQLLTPGYELYNPAEYEYTTPEGQVILISRSEGVKQIRDRSGNTVSFAPGGIIHSAGKSITFARDGQGRISTVTDPMGNAQTYAYDINGDLASHTDAEGRRTSFLYNYEHGLIEIQDPRGVRPIRNEYDAAGRLIKSIDAYGKEITYTHDLGANRELITDRLGNTTIHVYDDLGNVTQTADPLGGVTNRSYDARGNTLSETDPLGRTRTTTYDGQDNRLTETDPLGQTTRYTYNSNRQVLTITDALGRTTSNAYDANGNLTSSTDPAGQVTTYTYDARGLQTTRTDPLGNVTQYAYDASGNLASETDPLGRVTSYSYDANGNRLTQSTTRSTAGGPETLSTRFTYDKANRLTETTHPDGSITRVAYNAIGKQSVTTDPLGRETKFDYDDMGRLTRTTYPDGSSESSAYDAEGRRTGSTDRAGRTTTSTYDPLGRLIETIAPDGSRTTTTYDAAGQVLASTDARGNVTGYEYDAAGRRSKVTDAAGAATLFTYDALGNQIQVTDANAHSVGFQYDASNRRTRTTYADGTFDQVSYDALGRQTAKTDQAGKTTQFAYDALGRLTSVTDALGQITRYGYDEQGNQLTQTDAEGRTTSFAYDRMGRRIKRTLPLGQSETFSYDAAGNLRTKTDFNGRTTTYTYDTVNRLTRKTPDGSLGQPPVVFSFTPSGQRASMQDASGSTTYSYDNRDRLLSKATPQGTLSYSYDAAGNLTRIQSNHAGGAAMDYAYDARNRLASVTDAEGRVTTYSYDAVGNLAGFLYPNGVQTTYTYNPLNRLTNVTGARGGTTIAGYTYTLGPSGNRTAVTEASGRRVDYTYDDLYRLRSETISADPAGPNGAIAYTYDRVGNRLTRVSTVAGIADQSFNYDFNDRLDGEGYDNNGNTLTSGGRTFGYDFENHLTSADGGVSFVYNGDGIRVAKTVGGVTTGFLVDERNPTGYAQVLEEIVGGAVERSYTYGLKLISQKQASGVSFYGFDGHGSVRYLTDASGSVTDKYSYEAFGNSVGQTGATLNAYLYAGEQFLDDIGGYGLRARVYYPARARFDTVDPSPGDPRTPSTNNTYLYAAADPVNRYDPLGLFSVTELGAVTAITSILSTVSYRVFFPSNRSRRNWPDAVGYGVSITGSINPVSAVFWTGVLAAAASTAGLVPATVTSELLSSAIADYRTLATSAPGIVGKLGVGWTAGVETVAHASSRSAANFLYHGGPSFSFSASADSISITFYQMILWNLPTLDYWARSGPTFSASGTSPLCAFGGMACLSGGYVWSGGTHGPVGGITFTASTGLGTRNTGGFSFGVTRTSTAGPYNTTQAMGAVEPLLVGALPPFGILLNLKAHGY</sequence>
<feature type="chain" id="PRO_5001461013" evidence="5">
    <location>
        <begin position="25"/>
        <end position="4187"/>
    </location>
</feature>
<dbReference type="Gene3D" id="2.120.10.80">
    <property type="entry name" value="Kelch-type beta propeller"/>
    <property type="match status" value="1"/>
</dbReference>
<dbReference type="GO" id="GO:0016020">
    <property type="term" value="C:membrane"/>
    <property type="evidence" value="ECO:0007669"/>
    <property type="project" value="InterPro"/>
</dbReference>
<keyword evidence="9" id="KW-1185">Reference proteome</keyword>
<dbReference type="GO" id="GO:0005509">
    <property type="term" value="F:calcium ion binding"/>
    <property type="evidence" value="ECO:0007669"/>
    <property type="project" value="InterPro"/>
</dbReference>
<dbReference type="InterPro" id="IPR011043">
    <property type="entry name" value="Gal_Oxase/kelch_b-propeller"/>
</dbReference>
<feature type="compositionally biased region" description="Polar residues" evidence="4">
    <location>
        <begin position="382"/>
        <end position="391"/>
    </location>
</feature>
<dbReference type="InterPro" id="IPR006644">
    <property type="entry name" value="Cadg"/>
</dbReference>
<dbReference type="Gene3D" id="3.30.10.20">
    <property type="match status" value="2"/>
</dbReference>
<dbReference type="PROSITE" id="PS51178">
    <property type="entry name" value="PASTA"/>
    <property type="match status" value="2"/>
</dbReference>
<keyword evidence="1 5" id="KW-0732">Signal</keyword>
<dbReference type="InterPro" id="IPR035986">
    <property type="entry name" value="PKD_dom_sf"/>
</dbReference>
<feature type="domain" description="PASTA" evidence="7">
    <location>
        <begin position="1424"/>
        <end position="1491"/>
    </location>
</feature>
<dbReference type="Pfam" id="PF22352">
    <property type="entry name" value="K319L-like_PKD"/>
    <property type="match status" value="5"/>
</dbReference>
<reference evidence="8" key="1">
    <citation type="submission" date="2014-02" db="EMBL/GenBank/DDBJ databases">
        <title>Expanding our view of genomic diversity in Candidatus Accumulibacter clades.</title>
        <authorList>
            <person name="Skennerton C.T."/>
            <person name="Barr J.J."/>
            <person name="Slater F.R."/>
            <person name="Bond P.L."/>
            <person name="Tyson G.W."/>
        </authorList>
    </citation>
    <scope>NUCLEOTIDE SEQUENCE [LARGE SCALE GENOMIC DNA]</scope>
</reference>
<dbReference type="Gene3D" id="2.180.10.10">
    <property type="entry name" value="RHS repeat-associated core"/>
    <property type="match status" value="5"/>
</dbReference>
<dbReference type="Pfam" id="PF05593">
    <property type="entry name" value="RHS_repeat"/>
    <property type="match status" value="11"/>
</dbReference>
<dbReference type="SUPFAM" id="SSF49299">
    <property type="entry name" value="PKD domain"/>
    <property type="match status" value="7"/>
</dbReference>
<dbReference type="InterPro" id="IPR001791">
    <property type="entry name" value="Laminin_G"/>
</dbReference>
<dbReference type="InterPro" id="IPR000601">
    <property type="entry name" value="PKD_dom"/>
</dbReference>
<dbReference type="SUPFAM" id="SSF63829">
    <property type="entry name" value="Calcium-dependent phosphotriesterase"/>
    <property type="match status" value="1"/>
</dbReference>
<feature type="region of interest" description="Disordered" evidence="4">
    <location>
        <begin position="3176"/>
        <end position="3196"/>
    </location>
</feature>
<protein>
    <submittedName>
        <fullName evidence="8">Cell wall-associated polypeptide CWBP200</fullName>
    </submittedName>
</protein>
<dbReference type="InterPro" id="IPR031325">
    <property type="entry name" value="RHS_repeat"/>
</dbReference>
<feature type="compositionally biased region" description="Basic and acidic residues" evidence="4">
    <location>
        <begin position="3266"/>
        <end position="3278"/>
    </location>
</feature>
<dbReference type="Proteomes" id="UP000020218">
    <property type="component" value="Unassembled WGS sequence"/>
</dbReference>
<dbReference type="InterPro" id="IPR027576">
    <property type="entry name" value="Choice_anch_C_dom"/>
</dbReference>
<dbReference type="NCBIfam" id="TIGR03696">
    <property type="entry name" value="Rhs_assc_core"/>
    <property type="match status" value="1"/>
</dbReference>
<dbReference type="Gene3D" id="2.60.120.200">
    <property type="match status" value="1"/>
</dbReference>
<feature type="compositionally biased region" description="Polar residues" evidence="4">
    <location>
        <begin position="3250"/>
        <end position="3262"/>
    </location>
</feature>
<dbReference type="SMART" id="SM00635">
    <property type="entry name" value="BID_2"/>
    <property type="match status" value="2"/>
</dbReference>
<dbReference type="InterPro" id="IPR013783">
    <property type="entry name" value="Ig-like_fold"/>
</dbReference>
<dbReference type="Gene3D" id="2.60.40.10">
    <property type="entry name" value="Immunoglobulins"/>
    <property type="match status" value="14"/>
</dbReference>
<dbReference type="InterPro" id="IPR008979">
    <property type="entry name" value="Galactose-bd-like_sf"/>
</dbReference>
<evidence type="ECO:0000313" key="8">
    <source>
        <dbReference type="EMBL" id="EXI66571.1"/>
    </source>
</evidence>
<feature type="region of interest" description="Disordered" evidence="4">
    <location>
        <begin position="3040"/>
        <end position="3085"/>
    </location>
</feature>
<dbReference type="SUPFAM" id="SSF50965">
    <property type="entry name" value="Galactose oxidase, central domain"/>
    <property type="match status" value="2"/>
</dbReference>
<dbReference type="InterPro" id="IPR022409">
    <property type="entry name" value="PKD/Chitinase_dom"/>
</dbReference>
<proteinExistence type="predicted"/>
<dbReference type="InterPro" id="IPR056823">
    <property type="entry name" value="TEN-like_YD-shell"/>
</dbReference>
<keyword evidence="3" id="KW-1015">Disulfide bond</keyword>
<dbReference type="SMART" id="SM00740">
    <property type="entry name" value="PASTA"/>
    <property type="match status" value="2"/>
</dbReference>
<dbReference type="SUPFAM" id="SSF49313">
    <property type="entry name" value="Cadherin-like"/>
    <property type="match status" value="7"/>
</dbReference>
<feature type="region of interest" description="Disordered" evidence="4">
    <location>
        <begin position="373"/>
        <end position="396"/>
    </location>
</feature>
<dbReference type="EMBL" id="JFAX01000014">
    <property type="protein sequence ID" value="EXI66571.1"/>
    <property type="molecule type" value="Genomic_DNA"/>
</dbReference>
<dbReference type="InterPro" id="IPR015915">
    <property type="entry name" value="Kelch-typ_b-propeller"/>
</dbReference>
<dbReference type="SMART" id="SM00089">
    <property type="entry name" value="PKD"/>
    <property type="match status" value="9"/>
</dbReference>
<dbReference type="CDD" id="cd06577">
    <property type="entry name" value="PASTA_pknB"/>
    <property type="match status" value="2"/>
</dbReference>
<evidence type="ECO:0000313" key="9">
    <source>
        <dbReference type="Proteomes" id="UP000020218"/>
    </source>
</evidence>
<dbReference type="Pfam" id="PF05345">
    <property type="entry name" value="He_PIG"/>
    <property type="match status" value="7"/>
</dbReference>
<dbReference type="PANTHER" id="PTHR32305:SF15">
    <property type="entry name" value="PROTEIN RHSA-RELATED"/>
    <property type="match status" value="1"/>
</dbReference>
<evidence type="ECO:0000256" key="3">
    <source>
        <dbReference type="ARBA" id="ARBA00023157"/>
    </source>
</evidence>
<dbReference type="NCBIfam" id="TIGR04362">
    <property type="entry name" value="choice_anch_C"/>
    <property type="match status" value="1"/>
</dbReference>
<dbReference type="Pfam" id="PF25023">
    <property type="entry name" value="TEN_YD-shell"/>
    <property type="match status" value="1"/>
</dbReference>
<evidence type="ECO:0000259" key="6">
    <source>
        <dbReference type="PROSITE" id="PS50025"/>
    </source>
</evidence>
<dbReference type="PANTHER" id="PTHR32305">
    <property type="match status" value="1"/>
</dbReference>
<dbReference type="Pfam" id="PF02368">
    <property type="entry name" value="Big_2"/>
    <property type="match status" value="1"/>
</dbReference>
<dbReference type="Pfam" id="PF03793">
    <property type="entry name" value="PASTA"/>
    <property type="match status" value="2"/>
</dbReference>
<dbReference type="SUPFAM" id="SSF49785">
    <property type="entry name" value="Galactose-binding domain-like"/>
    <property type="match status" value="1"/>
</dbReference>
<dbReference type="InterPro" id="IPR006946">
    <property type="entry name" value="DGR2-like_dom"/>
</dbReference>
<dbReference type="PROSITE" id="PS00018">
    <property type="entry name" value="EF_HAND_1"/>
    <property type="match status" value="1"/>
</dbReference>
<dbReference type="Pfam" id="PF04862">
    <property type="entry name" value="DUF642"/>
    <property type="match status" value="1"/>
</dbReference>
<dbReference type="InterPro" id="IPR005543">
    <property type="entry name" value="PASTA_dom"/>
</dbReference>
<dbReference type="Gene3D" id="2.60.40.1080">
    <property type="match status" value="1"/>
</dbReference>
<dbReference type="InterPro" id="IPR018247">
    <property type="entry name" value="EF_Hand_1_Ca_BS"/>
</dbReference>
<comment type="caution">
    <text evidence="8">The sequence shown here is derived from an EMBL/GenBank/DDBJ whole genome shotgun (WGS) entry which is preliminary data.</text>
</comment>
<dbReference type="InterPro" id="IPR008964">
    <property type="entry name" value="Invasin/intimin_cell_adhesion"/>
</dbReference>
<dbReference type="InterPro" id="IPR006530">
    <property type="entry name" value="YD"/>
</dbReference>
<evidence type="ECO:0000259" key="7">
    <source>
        <dbReference type="PROSITE" id="PS51178"/>
    </source>
</evidence>
<dbReference type="Pfam" id="PF18911">
    <property type="entry name" value="PKD_4"/>
    <property type="match status" value="2"/>
</dbReference>
<dbReference type="STRING" id="1454001.AW08_02476"/>
<dbReference type="CDD" id="cd11304">
    <property type="entry name" value="Cadherin_repeat"/>
    <property type="match status" value="1"/>
</dbReference>
<dbReference type="CDD" id="cd00146">
    <property type="entry name" value="PKD"/>
    <property type="match status" value="2"/>
</dbReference>
<dbReference type="NCBIfam" id="TIGR01643">
    <property type="entry name" value="YD_repeat_2x"/>
    <property type="match status" value="17"/>
</dbReference>
<dbReference type="Pfam" id="PF24681">
    <property type="entry name" value="Kelch_KLHDC2_KLHL20_DRC7"/>
    <property type="match status" value="1"/>
</dbReference>
<keyword evidence="2" id="KW-0677">Repeat</keyword>
<dbReference type="InterPro" id="IPR015919">
    <property type="entry name" value="Cadherin-like_sf"/>
</dbReference>
<feature type="region of interest" description="Disordered" evidence="4">
    <location>
        <begin position="3247"/>
        <end position="3284"/>
    </location>
</feature>
<organism evidence="8 9">
    <name type="scientific">Candidatus Accumulibacter adjunctus</name>
    <dbReference type="NCBI Taxonomy" id="1454001"/>
    <lineage>
        <taxon>Bacteria</taxon>
        <taxon>Pseudomonadati</taxon>
        <taxon>Pseudomonadota</taxon>
        <taxon>Betaproteobacteria</taxon>
        <taxon>Candidatus Accumulibacter</taxon>
    </lineage>
</organism>
<evidence type="ECO:0000256" key="2">
    <source>
        <dbReference type="ARBA" id="ARBA00022737"/>
    </source>
</evidence>
<evidence type="ECO:0000256" key="4">
    <source>
        <dbReference type="SAM" id="MobiDB-lite"/>
    </source>
</evidence>
<dbReference type="SMART" id="SM00736">
    <property type="entry name" value="CADG"/>
    <property type="match status" value="6"/>
</dbReference>
<accession>A0A011MVG7</accession>
<dbReference type="SUPFAM" id="SSF49899">
    <property type="entry name" value="Concanavalin A-like lectins/glucanases"/>
    <property type="match status" value="1"/>
</dbReference>
<dbReference type="InterPro" id="IPR022385">
    <property type="entry name" value="Rhs_assc_core"/>
</dbReference>
<dbReference type="PROSITE" id="PS50025">
    <property type="entry name" value="LAM_G_DOMAIN"/>
    <property type="match status" value="1"/>
</dbReference>
<dbReference type="Pfam" id="PF13385">
    <property type="entry name" value="Laminin_G_3"/>
    <property type="match status" value="1"/>
</dbReference>
<name>A0A011MVG7_9PROT</name>
<evidence type="ECO:0000256" key="1">
    <source>
        <dbReference type="ARBA" id="ARBA00022729"/>
    </source>
</evidence>
<feature type="domain" description="Laminin G" evidence="6">
    <location>
        <begin position="2088"/>
        <end position="2263"/>
    </location>
</feature>
<dbReference type="InterPro" id="IPR003343">
    <property type="entry name" value="Big_2"/>
</dbReference>
<dbReference type="SUPFAM" id="SSF49373">
    <property type="entry name" value="Invasin/intimin cell-adhesion fragments"/>
    <property type="match status" value="1"/>
</dbReference>